<feature type="transmembrane region" description="Helical" evidence="5">
    <location>
        <begin position="165"/>
        <end position="188"/>
    </location>
</feature>
<dbReference type="InterPro" id="IPR004481">
    <property type="entry name" value="K/Na/Ca-exchanger"/>
</dbReference>
<evidence type="ECO:0000313" key="8">
    <source>
        <dbReference type="Proteomes" id="UP000229362"/>
    </source>
</evidence>
<reference evidence="8" key="1">
    <citation type="submission" date="2017-09" db="EMBL/GenBank/DDBJ databases">
        <title>Depth-based differentiation of microbial function through sediment-hosted aquifers and enrichment of novel symbionts in the deep terrestrial subsurface.</title>
        <authorList>
            <person name="Probst A.J."/>
            <person name="Ladd B."/>
            <person name="Jarett J.K."/>
            <person name="Geller-Mcgrath D.E."/>
            <person name="Sieber C.M.K."/>
            <person name="Emerson J.B."/>
            <person name="Anantharaman K."/>
            <person name="Thomas B.C."/>
            <person name="Malmstrom R."/>
            <person name="Stieglmeier M."/>
            <person name="Klingl A."/>
            <person name="Woyke T."/>
            <person name="Ryan C.M."/>
            <person name="Banfield J.F."/>
        </authorList>
    </citation>
    <scope>NUCLEOTIDE SEQUENCE [LARGE SCALE GENOMIC DNA]</scope>
</reference>
<organism evidence="7 8">
    <name type="scientific">Candidatus Magasanikbacteria bacterium CG10_big_fil_rev_8_21_14_0_10_43_6</name>
    <dbReference type="NCBI Taxonomy" id="1974650"/>
    <lineage>
        <taxon>Bacteria</taxon>
        <taxon>Candidatus Magasanikiibacteriota</taxon>
    </lineage>
</organism>
<evidence type="ECO:0000259" key="6">
    <source>
        <dbReference type="Pfam" id="PF01699"/>
    </source>
</evidence>
<feature type="domain" description="Sodium/calcium exchanger membrane region" evidence="6">
    <location>
        <begin position="174"/>
        <end position="315"/>
    </location>
</feature>
<feature type="domain" description="Sodium/calcium exchanger membrane region" evidence="6">
    <location>
        <begin position="6"/>
        <end position="153"/>
    </location>
</feature>
<evidence type="ECO:0000256" key="3">
    <source>
        <dbReference type="ARBA" id="ARBA00022989"/>
    </source>
</evidence>
<dbReference type="InterPro" id="IPR044880">
    <property type="entry name" value="NCX_ion-bd_dom_sf"/>
</dbReference>
<comment type="subcellular location">
    <subcellularLocation>
        <location evidence="1">Membrane</location>
        <topology evidence="1">Multi-pass membrane protein</topology>
    </subcellularLocation>
</comment>
<dbReference type="NCBIfam" id="TIGR00367">
    <property type="entry name" value="calcium/sodium antiporter"/>
    <property type="match status" value="1"/>
</dbReference>
<evidence type="ECO:0000256" key="4">
    <source>
        <dbReference type="ARBA" id="ARBA00023136"/>
    </source>
</evidence>
<keyword evidence="3 5" id="KW-1133">Transmembrane helix</keyword>
<feature type="transmembrane region" description="Helical" evidence="5">
    <location>
        <begin position="66"/>
        <end position="90"/>
    </location>
</feature>
<dbReference type="Proteomes" id="UP000229362">
    <property type="component" value="Unassembled WGS sequence"/>
</dbReference>
<evidence type="ECO:0000313" key="7">
    <source>
        <dbReference type="EMBL" id="PIT86437.1"/>
    </source>
</evidence>
<evidence type="ECO:0000256" key="1">
    <source>
        <dbReference type="ARBA" id="ARBA00004141"/>
    </source>
</evidence>
<dbReference type="Pfam" id="PF01699">
    <property type="entry name" value="Na_Ca_ex"/>
    <property type="match status" value="2"/>
</dbReference>
<evidence type="ECO:0000256" key="5">
    <source>
        <dbReference type="SAM" id="Phobius"/>
    </source>
</evidence>
<dbReference type="InterPro" id="IPR004837">
    <property type="entry name" value="NaCa_Exmemb"/>
</dbReference>
<feature type="transmembrane region" description="Helical" evidence="5">
    <location>
        <begin position="102"/>
        <end position="120"/>
    </location>
</feature>
<dbReference type="GO" id="GO:0005262">
    <property type="term" value="F:calcium channel activity"/>
    <property type="evidence" value="ECO:0007669"/>
    <property type="project" value="TreeGrafter"/>
</dbReference>
<feature type="transmembrane region" description="Helical" evidence="5">
    <location>
        <begin position="237"/>
        <end position="259"/>
    </location>
</feature>
<dbReference type="GO" id="GO:0006874">
    <property type="term" value="P:intracellular calcium ion homeostasis"/>
    <property type="evidence" value="ECO:0007669"/>
    <property type="project" value="TreeGrafter"/>
</dbReference>
<dbReference type="PANTHER" id="PTHR10846">
    <property type="entry name" value="SODIUM/POTASSIUM/CALCIUM EXCHANGER"/>
    <property type="match status" value="1"/>
</dbReference>
<dbReference type="Gene3D" id="1.20.1420.30">
    <property type="entry name" value="NCX, central ion-binding region"/>
    <property type="match status" value="1"/>
</dbReference>
<keyword evidence="2 5" id="KW-0812">Transmembrane</keyword>
<proteinExistence type="predicted"/>
<feature type="transmembrane region" description="Helical" evidence="5">
    <location>
        <begin position="194"/>
        <end position="216"/>
    </location>
</feature>
<feature type="transmembrane region" description="Helical" evidence="5">
    <location>
        <begin position="36"/>
        <end position="60"/>
    </location>
</feature>
<feature type="transmembrane region" description="Helical" evidence="5">
    <location>
        <begin position="6"/>
        <end position="24"/>
    </location>
</feature>
<sequence>MLLLPVVLLIIGLVLLIAGAEYLVRGASSMARKWGISSIVIGLTIVAFGTSAPEMVVNILSSVKGATGLAVGNVVGSNLANILLILGIGATVKTLKVKEGTTYKEIPFALLAIAMVAVLGNDTFFDGIPFNGLGRIDGIIFLAFFIIFLYYTYGISKVEGEHEEVSTYPTSTAVSMFILGLAGLIIGGKLIVDSAITIAIAAGLSEALIGLTIIAVGTSLPELATTIVALRKGHTDLAIGNAIGSNIFNVFWVLGLSAIIRPLPFDTNGNIDVLFTTFATLVLFISMFIRKKHTLGRHEGIFFILLYVGYIVYAIMR</sequence>
<feature type="transmembrane region" description="Helical" evidence="5">
    <location>
        <begin position="271"/>
        <end position="289"/>
    </location>
</feature>
<dbReference type="GO" id="GO:0008273">
    <property type="term" value="F:calcium, potassium:sodium antiporter activity"/>
    <property type="evidence" value="ECO:0007669"/>
    <property type="project" value="TreeGrafter"/>
</dbReference>
<comment type="caution">
    <text evidence="7">The sequence shown here is derived from an EMBL/GenBank/DDBJ whole genome shotgun (WGS) entry which is preliminary data.</text>
</comment>
<evidence type="ECO:0000256" key="2">
    <source>
        <dbReference type="ARBA" id="ARBA00022692"/>
    </source>
</evidence>
<protein>
    <submittedName>
        <fullName evidence="7">Sodium:proton exchanger</fullName>
    </submittedName>
</protein>
<name>A0A2M6W0V8_9BACT</name>
<dbReference type="GO" id="GO:0005886">
    <property type="term" value="C:plasma membrane"/>
    <property type="evidence" value="ECO:0007669"/>
    <property type="project" value="TreeGrafter"/>
</dbReference>
<feature type="transmembrane region" description="Helical" evidence="5">
    <location>
        <begin position="301"/>
        <end position="316"/>
    </location>
</feature>
<dbReference type="EMBL" id="PFBZ01000139">
    <property type="protein sequence ID" value="PIT86437.1"/>
    <property type="molecule type" value="Genomic_DNA"/>
</dbReference>
<keyword evidence="4 5" id="KW-0472">Membrane</keyword>
<gene>
    <name evidence="7" type="ORF">COU33_03165</name>
</gene>
<feature type="transmembrane region" description="Helical" evidence="5">
    <location>
        <begin position="132"/>
        <end position="153"/>
    </location>
</feature>
<dbReference type="AlphaFoldDB" id="A0A2M6W0V8"/>
<accession>A0A2M6W0V8</accession>
<dbReference type="PANTHER" id="PTHR10846:SF8">
    <property type="entry name" value="INNER MEMBRANE PROTEIN YRBG"/>
    <property type="match status" value="1"/>
</dbReference>